<dbReference type="CDD" id="cd00075">
    <property type="entry name" value="HATPase"/>
    <property type="match status" value="1"/>
</dbReference>
<dbReference type="CDD" id="cd00082">
    <property type="entry name" value="HisKA"/>
    <property type="match status" value="1"/>
</dbReference>
<feature type="transmembrane region" description="Helical" evidence="8">
    <location>
        <begin position="100"/>
        <end position="120"/>
    </location>
</feature>
<dbReference type="InterPro" id="IPR036890">
    <property type="entry name" value="HATPase_C_sf"/>
</dbReference>
<dbReference type="Proteomes" id="UP001597119">
    <property type="component" value="Unassembled WGS sequence"/>
</dbReference>
<dbReference type="PRINTS" id="PR00344">
    <property type="entry name" value="BCTRLSENSOR"/>
</dbReference>
<keyword evidence="8" id="KW-1133">Transmembrane helix</keyword>
<dbReference type="Gene3D" id="1.10.287.130">
    <property type="match status" value="1"/>
</dbReference>
<dbReference type="InterPro" id="IPR000014">
    <property type="entry name" value="PAS"/>
</dbReference>
<dbReference type="InterPro" id="IPR013656">
    <property type="entry name" value="PAS_4"/>
</dbReference>
<dbReference type="InterPro" id="IPR003661">
    <property type="entry name" value="HisK_dim/P_dom"/>
</dbReference>
<feature type="transmembrane region" description="Helical" evidence="8">
    <location>
        <begin position="183"/>
        <end position="201"/>
    </location>
</feature>
<organism evidence="12 13">
    <name type="scientific">Halorientalis brevis</name>
    <dbReference type="NCBI Taxonomy" id="1126241"/>
    <lineage>
        <taxon>Archaea</taxon>
        <taxon>Methanobacteriati</taxon>
        <taxon>Methanobacteriota</taxon>
        <taxon>Stenosarchaea group</taxon>
        <taxon>Halobacteria</taxon>
        <taxon>Halobacteriales</taxon>
        <taxon>Haloarculaceae</taxon>
        <taxon>Halorientalis</taxon>
    </lineage>
</organism>
<dbReference type="SUPFAM" id="SSF55785">
    <property type="entry name" value="PYP-like sensor domain (PAS domain)"/>
    <property type="match status" value="1"/>
</dbReference>
<evidence type="ECO:0000313" key="12">
    <source>
        <dbReference type="EMBL" id="MFD1586830.1"/>
    </source>
</evidence>
<dbReference type="GO" id="GO:0000160">
    <property type="term" value="P:phosphorelay signal transduction system"/>
    <property type="evidence" value="ECO:0007669"/>
    <property type="project" value="UniProtKB-KW"/>
</dbReference>
<dbReference type="InterPro" id="IPR036097">
    <property type="entry name" value="HisK_dim/P_sf"/>
</dbReference>
<dbReference type="InterPro" id="IPR000700">
    <property type="entry name" value="PAS-assoc_C"/>
</dbReference>
<feature type="transmembrane region" description="Helical" evidence="8">
    <location>
        <begin position="76"/>
        <end position="93"/>
    </location>
</feature>
<dbReference type="Gene3D" id="3.30.565.10">
    <property type="entry name" value="Histidine kinase-like ATPase, C-terminal domain"/>
    <property type="match status" value="1"/>
</dbReference>
<gene>
    <name evidence="12" type="ORF">ACFR9U_07535</name>
</gene>
<dbReference type="InterPro" id="IPR031621">
    <property type="entry name" value="HisKA_7TM"/>
</dbReference>
<dbReference type="PROSITE" id="PS50109">
    <property type="entry name" value="HIS_KIN"/>
    <property type="match status" value="1"/>
</dbReference>
<keyword evidence="8" id="KW-0472">Membrane</keyword>
<dbReference type="SMART" id="SM00388">
    <property type="entry name" value="HisKA"/>
    <property type="match status" value="1"/>
</dbReference>
<evidence type="ECO:0000256" key="5">
    <source>
        <dbReference type="ARBA" id="ARBA00022777"/>
    </source>
</evidence>
<keyword evidence="6" id="KW-0902">Two-component regulatory system</keyword>
<dbReference type="EMBL" id="JBHUDJ010000003">
    <property type="protein sequence ID" value="MFD1586830.1"/>
    <property type="molecule type" value="Genomic_DNA"/>
</dbReference>
<dbReference type="Pfam" id="PF02518">
    <property type="entry name" value="HATPase_c"/>
    <property type="match status" value="1"/>
</dbReference>
<evidence type="ECO:0000256" key="4">
    <source>
        <dbReference type="ARBA" id="ARBA00022679"/>
    </source>
</evidence>
<sequence>MPWQYTPLTTPVVVAAGAVALAAFYVVRQQRAYAPVPGGYVAVVLSIAISLTLFGYATQLAHVERAAKLNWNQLQLVWAMPVPALLLIFTLRYTGNERYLSWWSVSLAFLAPIAMIALVFTHSTHSLLWTDVTIDASGGFAALVTEPGPAMYVFAGYAYLVVGISVVLLVGRALDSAGIYRRQALLLIAGSVVPILAGSLYLTDLNPYPKLDVTIVSLAVTGLAFSWGVARHGLFTLVPIASQAAVEQMDDAVIVIDVRGLVVNVNPQSTPFLTTNVEHAVGQSVEDVLRPFAVPPGPNENRTESDREVVTDPDTGRYYQRIGTPLTDDDGVLMGQLVVLQDITERYRREKRLRQQNEQLEEFASVVSHDLRNPLNVISARSQLARETGDDEHFDALDRASDRMDQLIDDLLQLARQGQTVSETTQVDLRIVAEEAWSLVEAPEASLTVEGEMAVEADRDRLQQALENLFRNATDHVGEDVSLLVEPLEDGFAVEDDGPGIPVEEQDQVFEYGHTTEDDGTGFGLAIVKEIVEAHGWDVRVMNGDMARSSRDGEGIEYGGARFEITGVTTARSFSFGTDDSPFGSGESEFELGDQGFEFG</sequence>
<feature type="transmembrane region" description="Helical" evidence="8">
    <location>
        <begin position="39"/>
        <end position="56"/>
    </location>
</feature>
<evidence type="ECO:0000313" key="13">
    <source>
        <dbReference type="Proteomes" id="UP001597119"/>
    </source>
</evidence>
<evidence type="ECO:0000256" key="8">
    <source>
        <dbReference type="SAM" id="Phobius"/>
    </source>
</evidence>
<evidence type="ECO:0000256" key="2">
    <source>
        <dbReference type="ARBA" id="ARBA00012438"/>
    </source>
</evidence>
<dbReference type="Gene3D" id="3.30.450.20">
    <property type="entry name" value="PAS domain"/>
    <property type="match status" value="1"/>
</dbReference>
<evidence type="ECO:0000256" key="1">
    <source>
        <dbReference type="ARBA" id="ARBA00000085"/>
    </source>
</evidence>
<dbReference type="EC" id="2.7.13.3" evidence="2"/>
<feature type="transmembrane region" description="Helical" evidence="8">
    <location>
        <begin position="213"/>
        <end position="230"/>
    </location>
</feature>
<dbReference type="PANTHER" id="PTHR43711">
    <property type="entry name" value="TWO-COMPONENT HISTIDINE KINASE"/>
    <property type="match status" value="1"/>
</dbReference>
<dbReference type="RefSeq" id="WP_247375929.1">
    <property type="nucleotide sequence ID" value="NZ_JALLGV010000001.1"/>
</dbReference>
<dbReference type="InterPro" id="IPR005467">
    <property type="entry name" value="His_kinase_dom"/>
</dbReference>
<dbReference type="AlphaFoldDB" id="A0ABD6C9F2"/>
<keyword evidence="13" id="KW-1185">Reference proteome</keyword>
<dbReference type="InterPro" id="IPR004358">
    <property type="entry name" value="Sig_transdc_His_kin-like_C"/>
</dbReference>
<dbReference type="Pfam" id="PF16927">
    <property type="entry name" value="HisKA_7TM"/>
    <property type="match status" value="1"/>
</dbReference>
<reference evidence="12 13" key="1">
    <citation type="journal article" date="2019" name="Int. J. Syst. Evol. Microbiol.">
        <title>The Global Catalogue of Microorganisms (GCM) 10K type strain sequencing project: providing services to taxonomists for standard genome sequencing and annotation.</title>
        <authorList>
            <consortium name="The Broad Institute Genomics Platform"/>
            <consortium name="The Broad Institute Genome Sequencing Center for Infectious Disease"/>
            <person name="Wu L."/>
            <person name="Ma J."/>
        </authorList>
    </citation>
    <scope>NUCLEOTIDE SEQUENCE [LARGE SCALE GENOMIC DNA]</scope>
    <source>
        <strain evidence="12 13">CGMCC 1.12125</strain>
    </source>
</reference>
<keyword evidence="8" id="KW-0812">Transmembrane</keyword>
<evidence type="ECO:0000259" key="11">
    <source>
        <dbReference type="PROSITE" id="PS50113"/>
    </source>
</evidence>
<feature type="transmembrane region" description="Helical" evidence="8">
    <location>
        <begin position="6"/>
        <end position="27"/>
    </location>
</feature>
<keyword evidence="3" id="KW-0597">Phosphoprotein</keyword>
<evidence type="ECO:0000259" key="9">
    <source>
        <dbReference type="PROSITE" id="PS50109"/>
    </source>
</evidence>
<evidence type="ECO:0000259" key="10">
    <source>
        <dbReference type="PROSITE" id="PS50112"/>
    </source>
</evidence>
<dbReference type="InterPro" id="IPR035965">
    <property type="entry name" value="PAS-like_dom_sf"/>
</dbReference>
<feature type="region of interest" description="Disordered" evidence="7">
    <location>
        <begin position="577"/>
        <end position="600"/>
    </location>
</feature>
<name>A0ABD6C9F2_9EURY</name>
<evidence type="ECO:0000256" key="6">
    <source>
        <dbReference type="ARBA" id="ARBA00023012"/>
    </source>
</evidence>
<feature type="domain" description="Histidine kinase" evidence="9">
    <location>
        <begin position="366"/>
        <end position="571"/>
    </location>
</feature>
<feature type="domain" description="PAS" evidence="10">
    <location>
        <begin position="245"/>
        <end position="291"/>
    </location>
</feature>
<dbReference type="PROSITE" id="PS50112">
    <property type="entry name" value="PAS"/>
    <property type="match status" value="1"/>
</dbReference>
<dbReference type="GO" id="GO:0004673">
    <property type="term" value="F:protein histidine kinase activity"/>
    <property type="evidence" value="ECO:0007669"/>
    <property type="project" value="UniProtKB-EC"/>
</dbReference>
<dbReference type="SUPFAM" id="SSF47384">
    <property type="entry name" value="Homodimeric domain of signal transducing histidine kinase"/>
    <property type="match status" value="1"/>
</dbReference>
<dbReference type="Pfam" id="PF00512">
    <property type="entry name" value="HisKA"/>
    <property type="match status" value="1"/>
</dbReference>
<comment type="catalytic activity">
    <reaction evidence="1">
        <text>ATP + protein L-histidine = ADP + protein N-phospho-L-histidine.</text>
        <dbReference type="EC" id="2.7.13.3"/>
    </reaction>
</comment>
<dbReference type="InterPro" id="IPR050736">
    <property type="entry name" value="Sensor_HK_Regulatory"/>
</dbReference>
<comment type="caution">
    <text evidence="12">The sequence shown here is derived from an EMBL/GenBank/DDBJ whole genome shotgun (WGS) entry which is preliminary data.</text>
</comment>
<feature type="domain" description="PAC" evidence="11">
    <location>
        <begin position="303"/>
        <end position="355"/>
    </location>
</feature>
<keyword evidence="4" id="KW-0808">Transferase</keyword>
<feature type="transmembrane region" description="Helical" evidence="8">
    <location>
        <begin position="150"/>
        <end position="171"/>
    </location>
</feature>
<evidence type="ECO:0000256" key="3">
    <source>
        <dbReference type="ARBA" id="ARBA00022553"/>
    </source>
</evidence>
<dbReference type="PANTHER" id="PTHR43711:SF1">
    <property type="entry name" value="HISTIDINE KINASE 1"/>
    <property type="match status" value="1"/>
</dbReference>
<dbReference type="SUPFAM" id="SSF55874">
    <property type="entry name" value="ATPase domain of HSP90 chaperone/DNA topoisomerase II/histidine kinase"/>
    <property type="match status" value="1"/>
</dbReference>
<protein>
    <recommendedName>
        <fullName evidence="2">histidine kinase</fullName>
        <ecNumber evidence="2">2.7.13.3</ecNumber>
    </recommendedName>
</protein>
<dbReference type="Pfam" id="PF08448">
    <property type="entry name" value="PAS_4"/>
    <property type="match status" value="1"/>
</dbReference>
<dbReference type="PROSITE" id="PS50113">
    <property type="entry name" value="PAC"/>
    <property type="match status" value="1"/>
</dbReference>
<proteinExistence type="predicted"/>
<dbReference type="CDD" id="cd00130">
    <property type="entry name" value="PAS"/>
    <property type="match status" value="1"/>
</dbReference>
<accession>A0ABD6C9F2</accession>
<dbReference type="SMART" id="SM00387">
    <property type="entry name" value="HATPase_c"/>
    <property type="match status" value="1"/>
</dbReference>
<keyword evidence="5 12" id="KW-0418">Kinase</keyword>
<evidence type="ECO:0000256" key="7">
    <source>
        <dbReference type="SAM" id="MobiDB-lite"/>
    </source>
</evidence>
<dbReference type="InterPro" id="IPR003594">
    <property type="entry name" value="HATPase_dom"/>
</dbReference>